<feature type="region of interest" description="Disordered" evidence="1">
    <location>
        <begin position="1"/>
        <end position="163"/>
    </location>
</feature>
<dbReference type="EMBL" id="CADCXU010022514">
    <property type="protein sequence ID" value="CAB0009944.1"/>
    <property type="molecule type" value="Genomic_DNA"/>
</dbReference>
<feature type="non-terminal residue" evidence="2">
    <location>
        <position position="163"/>
    </location>
</feature>
<keyword evidence="3" id="KW-1185">Reference proteome</keyword>
<dbReference type="Proteomes" id="UP000479000">
    <property type="component" value="Unassembled WGS sequence"/>
</dbReference>
<feature type="compositionally biased region" description="Acidic residues" evidence="1">
    <location>
        <begin position="81"/>
        <end position="90"/>
    </location>
</feature>
<feature type="compositionally biased region" description="Basic and acidic residues" evidence="1">
    <location>
        <begin position="67"/>
        <end position="80"/>
    </location>
</feature>
<organism evidence="2 3">
    <name type="scientific">Nesidiocoris tenuis</name>
    <dbReference type="NCBI Taxonomy" id="355587"/>
    <lineage>
        <taxon>Eukaryota</taxon>
        <taxon>Metazoa</taxon>
        <taxon>Ecdysozoa</taxon>
        <taxon>Arthropoda</taxon>
        <taxon>Hexapoda</taxon>
        <taxon>Insecta</taxon>
        <taxon>Pterygota</taxon>
        <taxon>Neoptera</taxon>
        <taxon>Paraneoptera</taxon>
        <taxon>Hemiptera</taxon>
        <taxon>Heteroptera</taxon>
        <taxon>Panheteroptera</taxon>
        <taxon>Cimicomorpha</taxon>
        <taxon>Miridae</taxon>
        <taxon>Dicyphina</taxon>
        <taxon>Nesidiocoris</taxon>
    </lineage>
</organism>
<evidence type="ECO:0000313" key="2">
    <source>
        <dbReference type="EMBL" id="CAB0009944.1"/>
    </source>
</evidence>
<dbReference type="AlphaFoldDB" id="A0A6H5H026"/>
<feature type="compositionally biased region" description="Basic residues" evidence="1">
    <location>
        <begin position="141"/>
        <end position="157"/>
    </location>
</feature>
<protein>
    <submittedName>
        <fullName evidence="2">Uncharacterized protein</fullName>
    </submittedName>
</protein>
<evidence type="ECO:0000256" key="1">
    <source>
        <dbReference type="SAM" id="MobiDB-lite"/>
    </source>
</evidence>
<name>A0A6H5H026_9HEMI</name>
<sequence length="163" mass="18166">MGEDPRPGGGTAETREGATRRGYRGGQEAATQQRTTCRGDPDPAQGRAACASGGNCQTPGARTCGGRSRDSHVDQVAREGEEGEGEEEKEEQGRVGKEAEEEEVEREIRQEGRPSRGGRGRQQNIRRGPVLGSERRSALRGSRRQRRRRYRSRRKLHERVDDR</sequence>
<accession>A0A6H5H026</accession>
<evidence type="ECO:0000313" key="3">
    <source>
        <dbReference type="Proteomes" id="UP000479000"/>
    </source>
</evidence>
<proteinExistence type="predicted"/>
<reference evidence="2 3" key="1">
    <citation type="submission" date="2020-02" db="EMBL/GenBank/DDBJ databases">
        <authorList>
            <person name="Ferguson B K."/>
        </authorList>
    </citation>
    <scope>NUCLEOTIDE SEQUENCE [LARGE SCALE GENOMIC DNA]</scope>
</reference>
<gene>
    <name evidence="2" type="ORF">NTEN_LOCUS15013</name>
</gene>